<evidence type="ECO:0000256" key="1">
    <source>
        <dbReference type="ARBA" id="ARBA00001954"/>
    </source>
</evidence>
<reference evidence="12" key="1">
    <citation type="submission" date="2013-01" db="EMBL/GenBank/DDBJ databases">
        <title>Genome assembly of Mariniradius saccharolyticus AK6.</title>
        <authorList>
            <person name="Vaidya B."/>
            <person name="Khatri I."/>
            <person name="Tanuku N.R.S."/>
            <person name="Subramanian S."/>
            <person name="Pinnaka A."/>
        </authorList>
    </citation>
    <scope>NUCLEOTIDE SEQUENCE [LARGE SCALE GENOMIC DNA]</scope>
    <source>
        <strain evidence="12">AK6</strain>
    </source>
</reference>
<dbReference type="PANTHER" id="PTHR31155:SF9">
    <property type="entry name" value="STEAROYL-[ACYL-CARRIER-PROTEIN] 9-DESATURASE 7, CHLOROPLASTIC"/>
    <property type="match status" value="1"/>
</dbReference>
<comment type="cofactor">
    <cofactor evidence="1">
        <name>Fe(2+)</name>
        <dbReference type="ChEBI" id="CHEBI:29033"/>
    </cofactor>
</comment>
<evidence type="ECO:0000256" key="9">
    <source>
        <dbReference type="ARBA" id="ARBA00023098"/>
    </source>
</evidence>
<comment type="caution">
    <text evidence="12">The sequence shown here is derived from an EMBL/GenBank/DDBJ whole genome shotgun (WGS) entry which is preliminary data.</text>
</comment>
<evidence type="ECO:0000256" key="11">
    <source>
        <dbReference type="PIRSR" id="PIRSR000346-1"/>
    </source>
</evidence>
<dbReference type="InParanoid" id="M7XFP9"/>
<dbReference type="PIRSF" id="PIRSF000346">
    <property type="entry name" value="Dlt9_acylACP_des"/>
    <property type="match status" value="1"/>
</dbReference>
<dbReference type="Pfam" id="PF03405">
    <property type="entry name" value="FA_desaturase_2"/>
    <property type="match status" value="1"/>
</dbReference>
<dbReference type="EMBL" id="AMZY02000010">
    <property type="protein sequence ID" value="EMS33353.1"/>
    <property type="molecule type" value="Genomic_DNA"/>
</dbReference>
<dbReference type="STRING" id="1239962.C943_00631"/>
<proteinExistence type="inferred from homology"/>
<dbReference type="eggNOG" id="COG0208">
    <property type="taxonomic scope" value="Bacteria"/>
</dbReference>
<comment type="cofactor">
    <cofactor evidence="11">
        <name>Fe cation</name>
        <dbReference type="ChEBI" id="CHEBI:24875"/>
    </cofactor>
    <text evidence="11">Binds 2 iron ions per subunit.</text>
</comment>
<organism evidence="12 13">
    <name type="scientific">Mariniradius saccharolyticus AK6</name>
    <dbReference type="NCBI Taxonomy" id="1239962"/>
    <lineage>
        <taxon>Bacteria</taxon>
        <taxon>Pseudomonadati</taxon>
        <taxon>Bacteroidota</taxon>
        <taxon>Cytophagia</taxon>
        <taxon>Cytophagales</taxon>
        <taxon>Cyclobacteriaceae</taxon>
        <taxon>Mariniradius</taxon>
    </lineage>
</organism>
<evidence type="ECO:0000256" key="5">
    <source>
        <dbReference type="ARBA" id="ARBA00022723"/>
    </source>
</evidence>
<keyword evidence="4" id="KW-0444">Lipid biosynthesis</keyword>
<dbReference type="CDD" id="cd01050">
    <property type="entry name" value="Acyl_ACP_Desat"/>
    <property type="match status" value="1"/>
</dbReference>
<feature type="binding site" evidence="11">
    <location>
        <position position="131"/>
    </location>
    <ligand>
        <name>Fe cation</name>
        <dbReference type="ChEBI" id="CHEBI:24875"/>
        <label>1</label>
    </ligand>
</feature>
<sequence length="339" mass="38658">MNPENTMKKSENIDYELQKNMEVISHLDGFVTNAVENVLVDPDDCWQPSDFLPDMGKPEAFEELKKLQERAANIPDTVITSLVGNMITEEALPSYQTYFNMLEGINVEGNLLSNSGWVKWSKAWTAEENRHGDLLNKYLYLSGRADMKKVEQTIHRLIYNGFDPRSERDPYQAIIYTSFQERATKISHVNTGKLADKAGDDVLSRICKTIAGDEARHEKAYKSFMSEIFEIDPSGAILAFEKMMRKQIVMPAILMGKGSSNPTLFDQFSAITQKIGIYTGWDYARIIDHLVKLWKIESLSGLNDMAAKAQDYLSNLSDRYMRLADRMKVPDEVSLAWLR</sequence>
<keyword evidence="6" id="KW-0276">Fatty acid metabolism</keyword>
<evidence type="ECO:0000256" key="8">
    <source>
        <dbReference type="ARBA" id="ARBA00023004"/>
    </source>
</evidence>
<dbReference type="Proteomes" id="UP000010953">
    <property type="component" value="Unassembled WGS sequence"/>
</dbReference>
<evidence type="ECO:0000256" key="2">
    <source>
        <dbReference type="ARBA" id="ARBA00008749"/>
    </source>
</evidence>
<dbReference type="InterPro" id="IPR005067">
    <property type="entry name" value="Fatty_acid_desaturase-2"/>
</dbReference>
<evidence type="ECO:0000256" key="10">
    <source>
        <dbReference type="ARBA" id="ARBA00023160"/>
    </source>
</evidence>
<gene>
    <name evidence="12" type="ORF">C943_00631</name>
</gene>
<keyword evidence="9" id="KW-0443">Lipid metabolism</keyword>
<evidence type="ECO:0000313" key="12">
    <source>
        <dbReference type="EMBL" id="EMS33353.1"/>
    </source>
</evidence>
<evidence type="ECO:0000256" key="3">
    <source>
        <dbReference type="ARBA" id="ARBA00011738"/>
    </source>
</evidence>
<dbReference type="GO" id="GO:0006633">
    <property type="term" value="P:fatty acid biosynthetic process"/>
    <property type="evidence" value="ECO:0007669"/>
    <property type="project" value="UniProtKB-KW"/>
</dbReference>
<evidence type="ECO:0000256" key="4">
    <source>
        <dbReference type="ARBA" id="ARBA00022516"/>
    </source>
</evidence>
<feature type="binding site" evidence="11">
    <location>
        <position position="214"/>
    </location>
    <ligand>
        <name>Fe cation</name>
        <dbReference type="ChEBI" id="CHEBI:24875"/>
        <label>2</label>
    </ligand>
</feature>
<dbReference type="Gene3D" id="1.10.620.20">
    <property type="entry name" value="Ribonucleotide Reductase, subunit A"/>
    <property type="match status" value="1"/>
</dbReference>
<evidence type="ECO:0000313" key="13">
    <source>
        <dbReference type="Proteomes" id="UP000010953"/>
    </source>
</evidence>
<evidence type="ECO:0000256" key="6">
    <source>
        <dbReference type="ARBA" id="ARBA00022832"/>
    </source>
</evidence>
<keyword evidence="5 11" id="KW-0479">Metal-binding</keyword>
<keyword evidence="8 11" id="KW-0408">Iron</keyword>
<keyword evidence="7" id="KW-0560">Oxidoreductase</keyword>
<name>M7XFP9_9BACT</name>
<evidence type="ECO:0000256" key="7">
    <source>
        <dbReference type="ARBA" id="ARBA00023002"/>
    </source>
</evidence>
<feature type="binding site" evidence="11">
    <location>
        <position position="181"/>
    </location>
    <ligand>
        <name>Fe cation</name>
        <dbReference type="ChEBI" id="CHEBI:24875"/>
        <label>2</label>
    </ligand>
</feature>
<dbReference type="GO" id="GO:0046872">
    <property type="term" value="F:metal ion binding"/>
    <property type="evidence" value="ECO:0007669"/>
    <property type="project" value="UniProtKB-KW"/>
</dbReference>
<feature type="binding site" evidence="11">
    <location>
        <position position="128"/>
    </location>
    <ligand>
        <name>Fe cation</name>
        <dbReference type="ChEBI" id="CHEBI:24875"/>
        <label>2</label>
    </ligand>
</feature>
<dbReference type="SUPFAM" id="SSF47240">
    <property type="entry name" value="Ferritin-like"/>
    <property type="match status" value="1"/>
</dbReference>
<dbReference type="PANTHER" id="PTHR31155">
    <property type="entry name" value="ACYL- ACYL-CARRIER-PROTEIN DESATURASE-RELATED"/>
    <property type="match status" value="1"/>
</dbReference>
<feature type="binding site" evidence="11">
    <location>
        <position position="89"/>
    </location>
    <ligand>
        <name>Fe cation</name>
        <dbReference type="ChEBI" id="CHEBI:24875"/>
        <label>1</label>
    </ligand>
</feature>
<accession>M7XFP9</accession>
<dbReference type="InterPro" id="IPR009078">
    <property type="entry name" value="Ferritin-like_SF"/>
</dbReference>
<comment type="similarity">
    <text evidence="2">Belongs to the fatty acid desaturase type 2 family.</text>
</comment>
<keyword evidence="10" id="KW-0275">Fatty acid biosynthesis</keyword>
<keyword evidence="13" id="KW-1185">Reference proteome</keyword>
<feature type="binding site" evidence="11">
    <location>
        <position position="214"/>
    </location>
    <ligand>
        <name>Fe cation</name>
        <dbReference type="ChEBI" id="CHEBI:24875"/>
        <label>1</label>
    </ligand>
</feature>
<feature type="binding site" evidence="11">
    <location>
        <position position="128"/>
    </location>
    <ligand>
        <name>Fe cation</name>
        <dbReference type="ChEBI" id="CHEBI:24875"/>
        <label>1</label>
    </ligand>
</feature>
<protein>
    <submittedName>
        <fullName evidence="12">Fatty acid desaturase occurring in virulence cluster</fullName>
    </submittedName>
</protein>
<feature type="binding site" evidence="11">
    <location>
        <position position="217"/>
    </location>
    <ligand>
        <name>Fe cation</name>
        <dbReference type="ChEBI" id="CHEBI:24875"/>
        <label>2</label>
    </ligand>
</feature>
<comment type="subunit">
    <text evidence="3">Homodimer.</text>
</comment>
<dbReference type="GO" id="GO:0045300">
    <property type="term" value="F:stearoyl-[ACP] desaturase activity"/>
    <property type="evidence" value="ECO:0007669"/>
    <property type="project" value="InterPro"/>
</dbReference>
<dbReference type="AlphaFoldDB" id="M7XFP9"/>
<dbReference type="InterPro" id="IPR012348">
    <property type="entry name" value="RNR-like"/>
</dbReference>